<dbReference type="CDD" id="cd07043">
    <property type="entry name" value="STAS_anti-anti-sigma_factors"/>
    <property type="match status" value="1"/>
</dbReference>
<evidence type="ECO:0000313" key="2">
    <source>
        <dbReference type="EMBL" id="MEC5385927.1"/>
    </source>
</evidence>
<dbReference type="InterPro" id="IPR052746">
    <property type="entry name" value="MlaB_ABC_Transporter"/>
</dbReference>
<evidence type="ECO:0000259" key="1">
    <source>
        <dbReference type="PROSITE" id="PS50801"/>
    </source>
</evidence>
<name>A0ABU6K391_9RHOO</name>
<dbReference type="Proteomes" id="UP001331561">
    <property type="component" value="Unassembled WGS sequence"/>
</dbReference>
<dbReference type="SUPFAM" id="SSF52091">
    <property type="entry name" value="SpoIIaa-like"/>
    <property type="match status" value="1"/>
</dbReference>
<dbReference type="InterPro" id="IPR036513">
    <property type="entry name" value="STAS_dom_sf"/>
</dbReference>
<protein>
    <submittedName>
        <fullName evidence="2">STAS domain-containing protein</fullName>
    </submittedName>
</protein>
<proteinExistence type="predicted"/>
<dbReference type="InterPro" id="IPR002645">
    <property type="entry name" value="STAS_dom"/>
</dbReference>
<dbReference type="PANTHER" id="PTHR35849">
    <property type="entry name" value="BLR2341 PROTEIN"/>
    <property type="match status" value="1"/>
</dbReference>
<accession>A0ABU6K391</accession>
<dbReference type="Gene3D" id="3.30.750.24">
    <property type="entry name" value="STAS domain"/>
    <property type="match status" value="1"/>
</dbReference>
<dbReference type="InterPro" id="IPR058548">
    <property type="entry name" value="MlaB-like_STAS"/>
</dbReference>
<organism evidence="2 3">
    <name type="scientific">Uliginosibacterium silvisoli</name>
    <dbReference type="NCBI Taxonomy" id="3114758"/>
    <lineage>
        <taxon>Bacteria</taxon>
        <taxon>Pseudomonadati</taxon>
        <taxon>Pseudomonadota</taxon>
        <taxon>Betaproteobacteria</taxon>
        <taxon>Rhodocyclales</taxon>
        <taxon>Zoogloeaceae</taxon>
        <taxon>Uliginosibacterium</taxon>
    </lineage>
</organism>
<comment type="caution">
    <text evidence="2">The sequence shown here is derived from an EMBL/GenBank/DDBJ whole genome shotgun (WGS) entry which is preliminary data.</text>
</comment>
<sequence>MPACAITETTPGQIAVEGDLTIYDAARMKDELLARLHANSKLAVDLSGVTELDTSGVQLLLLLQREAGEANKPLQWGKHSAAVSEVLTLLNLGSTLGEPVSIVWS</sequence>
<keyword evidence="3" id="KW-1185">Reference proteome</keyword>
<dbReference type="RefSeq" id="WP_327598871.1">
    <property type="nucleotide sequence ID" value="NZ_JAYXHS010000001.1"/>
</dbReference>
<evidence type="ECO:0000313" key="3">
    <source>
        <dbReference type="Proteomes" id="UP001331561"/>
    </source>
</evidence>
<dbReference type="PROSITE" id="PS50801">
    <property type="entry name" value="STAS"/>
    <property type="match status" value="1"/>
</dbReference>
<feature type="domain" description="STAS" evidence="1">
    <location>
        <begin position="14"/>
        <end position="105"/>
    </location>
</feature>
<dbReference type="EMBL" id="JAYXHS010000001">
    <property type="protein sequence ID" value="MEC5385927.1"/>
    <property type="molecule type" value="Genomic_DNA"/>
</dbReference>
<gene>
    <name evidence="2" type="ORF">VVD49_09340</name>
</gene>
<dbReference type="PANTHER" id="PTHR35849:SF2">
    <property type="entry name" value="BLR2341 PROTEIN"/>
    <property type="match status" value="1"/>
</dbReference>
<reference evidence="2 3" key="1">
    <citation type="submission" date="2024-01" db="EMBL/GenBank/DDBJ databases">
        <title>Uliginosibacterium soil sp. nov.</title>
        <authorList>
            <person name="Lv Y."/>
        </authorList>
    </citation>
    <scope>NUCLEOTIDE SEQUENCE [LARGE SCALE GENOMIC DNA]</scope>
    <source>
        <strain evidence="2 3">H3</strain>
    </source>
</reference>
<dbReference type="Pfam" id="PF13466">
    <property type="entry name" value="STAS_2"/>
    <property type="match status" value="1"/>
</dbReference>